<feature type="signal peptide" evidence="1">
    <location>
        <begin position="1"/>
        <end position="21"/>
    </location>
</feature>
<reference evidence="2 3" key="1">
    <citation type="journal article" date="2018" name="Mol. Biol. Evol.">
        <title>Broad Genomic Sampling Reveals a Smut Pathogenic Ancestry of the Fungal Clade Ustilaginomycotina.</title>
        <authorList>
            <person name="Kijpornyongpan T."/>
            <person name="Mondo S.J."/>
            <person name="Barry K."/>
            <person name="Sandor L."/>
            <person name="Lee J."/>
            <person name="Lipzen A."/>
            <person name="Pangilinan J."/>
            <person name="LaButti K."/>
            <person name="Hainaut M."/>
            <person name="Henrissat B."/>
            <person name="Grigoriev I.V."/>
            <person name="Spatafora J.W."/>
            <person name="Aime M.C."/>
        </authorList>
    </citation>
    <scope>NUCLEOTIDE SEQUENCE [LARGE SCALE GENOMIC DNA]</scope>
    <source>
        <strain evidence="2 3">MCA 4658</strain>
    </source>
</reference>
<evidence type="ECO:0000313" key="2">
    <source>
        <dbReference type="EMBL" id="PWN44422.1"/>
    </source>
</evidence>
<dbReference type="Proteomes" id="UP000245783">
    <property type="component" value="Unassembled WGS sequence"/>
</dbReference>
<keyword evidence="3" id="KW-1185">Reference proteome</keyword>
<dbReference type="RefSeq" id="XP_025371582.1">
    <property type="nucleotide sequence ID" value="XM_025513302.1"/>
</dbReference>
<evidence type="ECO:0000256" key="1">
    <source>
        <dbReference type="SAM" id="SignalP"/>
    </source>
</evidence>
<evidence type="ECO:0000313" key="3">
    <source>
        <dbReference type="Proteomes" id="UP000245783"/>
    </source>
</evidence>
<dbReference type="EMBL" id="KZ819361">
    <property type="protein sequence ID" value="PWN44422.1"/>
    <property type="molecule type" value="Genomic_DNA"/>
</dbReference>
<name>A0A316W405_9BASI</name>
<dbReference type="GeneID" id="37035172"/>
<protein>
    <submittedName>
        <fullName evidence="2">Uncharacterized protein</fullName>
    </submittedName>
</protein>
<accession>A0A316W405</accession>
<dbReference type="OrthoDB" id="10286236at2759"/>
<dbReference type="InParanoid" id="A0A316W405"/>
<feature type="chain" id="PRO_5016325520" evidence="1">
    <location>
        <begin position="22"/>
        <end position="153"/>
    </location>
</feature>
<gene>
    <name evidence="2" type="ORF">IE81DRAFT_321316</name>
</gene>
<organism evidence="2 3">
    <name type="scientific">Ceraceosorus guamensis</name>
    <dbReference type="NCBI Taxonomy" id="1522189"/>
    <lineage>
        <taxon>Eukaryota</taxon>
        <taxon>Fungi</taxon>
        <taxon>Dikarya</taxon>
        <taxon>Basidiomycota</taxon>
        <taxon>Ustilaginomycotina</taxon>
        <taxon>Exobasidiomycetes</taxon>
        <taxon>Ceraceosorales</taxon>
        <taxon>Ceraceosoraceae</taxon>
        <taxon>Ceraceosorus</taxon>
    </lineage>
</organism>
<keyword evidence="1" id="KW-0732">Signal</keyword>
<sequence>MFSNKIALTSAILAVASIASAAPLDSRAPPAGCSEAARFGTFSVQPASAKIGDELTVTYTQKCADYANIHPTSLTLTLGANQIPFAVIEENKAYPGDGKTLTFTTTVPDTYAPAHVDPSKLNLWGTIKFNQPGPKGKEATHLYNFSQNFALTQ</sequence>
<proteinExistence type="predicted"/>
<dbReference type="AlphaFoldDB" id="A0A316W405"/>